<reference evidence="1" key="1">
    <citation type="submission" date="2024-05" db="EMBL/GenBank/DDBJ databases">
        <title>Draft Genome Sequences of Flagellimonas sp. MMG031 and Marinobacter sp. MMG032 Isolated from the dinoflagellate Symbiodinium pilosum.</title>
        <authorList>
            <person name="Shikuma N.J."/>
            <person name="Farrell M.V."/>
        </authorList>
    </citation>
    <scope>NUCLEOTIDE SEQUENCE</scope>
    <source>
        <strain evidence="1">MMG032</strain>
        <plasmid evidence="1">unnaned</plasmid>
    </source>
</reference>
<dbReference type="EMBL" id="CP157803">
    <property type="protein sequence ID" value="XBQ21610.1"/>
    <property type="molecule type" value="Genomic_DNA"/>
</dbReference>
<protein>
    <submittedName>
        <fullName evidence="1">Uncharacterized protein</fullName>
    </submittedName>
</protein>
<dbReference type="KEGG" id="mamm:ABNF92_19580"/>
<geneLocation type="plasmid" evidence="1">
    <name>unnaned</name>
</geneLocation>
<name>A0AAU7MTD1_9GAMM</name>
<accession>A0AAU7MTD1</accession>
<sequence>MKAGLMWFCMVLIGVLGLSKLDMRVSLGDPSNYFHMEFPRALERPWLVLDIGQKPGDEVVTECGEFSV</sequence>
<gene>
    <name evidence="1" type="ORF">ABNF92_19580</name>
</gene>
<evidence type="ECO:0000313" key="1">
    <source>
        <dbReference type="EMBL" id="XBQ21610.1"/>
    </source>
</evidence>
<keyword evidence="1" id="KW-0614">Plasmid</keyword>
<proteinExistence type="predicted"/>
<dbReference type="RefSeq" id="WP_222535036.1">
    <property type="nucleotide sequence ID" value="NZ_CP157803.1"/>
</dbReference>
<organism evidence="1">
    <name type="scientific">Marinobacter sp. MMG032</name>
    <dbReference type="NCBI Taxonomy" id="3158548"/>
    <lineage>
        <taxon>Bacteria</taxon>
        <taxon>Pseudomonadati</taxon>
        <taxon>Pseudomonadota</taxon>
        <taxon>Gammaproteobacteria</taxon>
        <taxon>Pseudomonadales</taxon>
        <taxon>Marinobacteraceae</taxon>
        <taxon>Marinobacter</taxon>
    </lineage>
</organism>
<dbReference type="AlphaFoldDB" id="A0AAU7MTD1"/>